<reference evidence="1" key="1">
    <citation type="submission" date="2023-01" db="EMBL/GenBank/DDBJ databases">
        <authorList>
            <person name="Van Ghelder C."/>
            <person name="Rancurel C."/>
        </authorList>
    </citation>
    <scope>NUCLEOTIDE SEQUENCE</scope>
    <source>
        <strain evidence="1">CNCM I-4278</strain>
    </source>
</reference>
<dbReference type="EMBL" id="CAOQHR010000008">
    <property type="protein sequence ID" value="CAI6338055.1"/>
    <property type="molecule type" value="Genomic_DNA"/>
</dbReference>
<comment type="caution">
    <text evidence="1">The sequence shown here is derived from an EMBL/GenBank/DDBJ whole genome shotgun (WGS) entry which is preliminary data.</text>
</comment>
<name>A0A9W4UL92_9PLEO</name>
<proteinExistence type="predicted"/>
<dbReference type="AlphaFoldDB" id="A0A9W4UL92"/>
<organism evidence="1 2">
    <name type="scientific">Periconia digitata</name>
    <dbReference type="NCBI Taxonomy" id="1303443"/>
    <lineage>
        <taxon>Eukaryota</taxon>
        <taxon>Fungi</taxon>
        <taxon>Dikarya</taxon>
        <taxon>Ascomycota</taxon>
        <taxon>Pezizomycotina</taxon>
        <taxon>Dothideomycetes</taxon>
        <taxon>Pleosporomycetidae</taxon>
        <taxon>Pleosporales</taxon>
        <taxon>Massarineae</taxon>
        <taxon>Periconiaceae</taxon>
        <taxon>Periconia</taxon>
    </lineage>
</organism>
<protein>
    <submittedName>
        <fullName evidence="1">Uncharacterized protein</fullName>
    </submittedName>
</protein>
<gene>
    <name evidence="1" type="ORF">PDIGIT_LOCUS11177</name>
</gene>
<sequence>MCTCILAPLRLPRIHALRHLHCHTIAPSSRYRATLNETPEQHSTFDTLTWYTGPFYSVSTLLHARHSTEARPFRSGPNTTYSYSPMSLLVGIPIPESFQISANLVAALRGAIAWLWSHPASTYDTLLHW</sequence>
<accession>A0A9W4UL92</accession>
<evidence type="ECO:0000313" key="1">
    <source>
        <dbReference type="EMBL" id="CAI6338055.1"/>
    </source>
</evidence>
<evidence type="ECO:0000313" key="2">
    <source>
        <dbReference type="Proteomes" id="UP001152607"/>
    </source>
</evidence>
<dbReference type="Proteomes" id="UP001152607">
    <property type="component" value="Unassembled WGS sequence"/>
</dbReference>
<keyword evidence="2" id="KW-1185">Reference proteome</keyword>